<feature type="transmembrane region" description="Helical" evidence="1">
    <location>
        <begin position="62"/>
        <end position="80"/>
    </location>
</feature>
<feature type="transmembrane region" description="Helical" evidence="1">
    <location>
        <begin position="153"/>
        <end position="177"/>
    </location>
</feature>
<dbReference type="Proteomes" id="UP001217476">
    <property type="component" value="Chromosome"/>
</dbReference>
<name>A0AAJ6B1L2_9HYPH</name>
<evidence type="ECO:0000259" key="2">
    <source>
        <dbReference type="SMART" id="SM00014"/>
    </source>
</evidence>
<dbReference type="Gene3D" id="1.20.144.10">
    <property type="entry name" value="Phosphatidic acid phosphatase type 2/haloperoxidase"/>
    <property type="match status" value="2"/>
</dbReference>
<accession>A0AAJ6B1L2</accession>
<dbReference type="AlphaFoldDB" id="A0AAJ6B1L2"/>
<dbReference type="Pfam" id="PF01569">
    <property type="entry name" value="PAP2"/>
    <property type="match status" value="1"/>
</dbReference>
<keyword evidence="1" id="KW-0472">Membrane</keyword>
<gene>
    <name evidence="3" type="ORF">P0Y65_09100</name>
</gene>
<dbReference type="InterPro" id="IPR000326">
    <property type="entry name" value="PAP2/HPO"/>
</dbReference>
<dbReference type="InterPro" id="IPR036938">
    <property type="entry name" value="PAP2/HPO_sf"/>
</dbReference>
<dbReference type="SMART" id="SM00014">
    <property type="entry name" value="acidPPc"/>
    <property type="match status" value="1"/>
</dbReference>
<sequence length="247" mass="28022">MRKRWPLGLCHDNWSRYLKGLLLILFALLFFDVWASRSAIETPEVWRAPYAFVTRFGLPDGVLILSLVIFLLTVIGMRLVPAGLWRRATRELCQVSAFVFLTIGVSGLATNILKRLIGRSRPVIYDQVGAFDFRYVLNDWTFQSFPSGHSTTAMATALVVGFLAPRLFMLVLLLALATGLSRIMLGQHYPTDIVGGYVVGIIGAFAMRNLFARRRWLFAERPDGTVRFRDLPNLRQAWLRLFQRAAA</sequence>
<dbReference type="SUPFAM" id="SSF48317">
    <property type="entry name" value="Acid phosphatase/Vanadium-dependent haloperoxidase"/>
    <property type="match status" value="1"/>
</dbReference>
<keyword evidence="1" id="KW-0812">Transmembrane</keyword>
<feature type="transmembrane region" description="Helical" evidence="1">
    <location>
        <begin position="189"/>
        <end position="207"/>
    </location>
</feature>
<feature type="domain" description="Phosphatidic acid phosphatase type 2/haloperoxidase" evidence="2">
    <location>
        <begin position="96"/>
        <end position="208"/>
    </location>
</feature>
<organism evidence="3 4">
    <name type="scientific">Candidatus Devosia phytovorans</name>
    <dbReference type="NCBI Taxonomy" id="3121372"/>
    <lineage>
        <taxon>Bacteria</taxon>
        <taxon>Pseudomonadati</taxon>
        <taxon>Pseudomonadota</taxon>
        <taxon>Alphaproteobacteria</taxon>
        <taxon>Hyphomicrobiales</taxon>
        <taxon>Devosiaceae</taxon>
        <taxon>Devosia</taxon>
    </lineage>
</organism>
<dbReference type="PANTHER" id="PTHR14969">
    <property type="entry name" value="SPHINGOSINE-1-PHOSPHATE PHOSPHOHYDROLASE"/>
    <property type="match status" value="1"/>
</dbReference>
<keyword evidence="1" id="KW-1133">Transmembrane helix</keyword>
<evidence type="ECO:0000256" key="1">
    <source>
        <dbReference type="SAM" id="Phobius"/>
    </source>
</evidence>
<dbReference type="PANTHER" id="PTHR14969:SF13">
    <property type="entry name" value="AT30094P"/>
    <property type="match status" value="1"/>
</dbReference>
<evidence type="ECO:0000313" key="4">
    <source>
        <dbReference type="Proteomes" id="UP001217476"/>
    </source>
</evidence>
<dbReference type="EMBL" id="CP119312">
    <property type="protein sequence ID" value="WEK06382.1"/>
    <property type="molecule type" value="Genomic_DNA"/>
</dbReference>
<protein>
    <submittedName>
        <fullName evidence="3">Phosphatase PAP2 family protein</fullName>
    </submittedName>
</protein>
<proteinExistence type="predicted"/>
<reference evidence="3" key="1">
    <citation type="submission" date="2023-03" db="EMBL/GenBank/DDBJ databases">
        <title>Andean soil-derived lignocellulolytic bacterial consortium as a source of novel taxa and putative plastic-active enzymes.</title>
        <authorList>
            <person name="Diaz-Garcia L."/>
            <person name="Chuvochina M."/>
            <person name="Feuerriegel G."/>
            <person name="Bunk B."/>
            <person name="Sproer C."/>
            <person name="Streit W.R."/>
            <person name="Rodriguez L.M."/>
            <person name="Overmann J."/>
            <person name="Jimenez D.J."/>
        </authorList>
    </citation>
    <scope>NUCLEOTIDE SEQUENCE</scope>
    <source>
        <strain evidence="3">MAG 4196</strain>
    </source>
</reference>
<evidence type="ECO:0000313" key="3">
    <source>
        <dbReference type="EMBL" id="WEK06382.1"/>
    </source>
</evidence>